<dbReference type="EMBL" id="LK023322">
    <property type="protein sequence ID" value="CDS06906.1"/>
    <property type="molecule type" value="Genomic_DNA"/>
</dbReference>
<evidence type="ECO:0000313" key="1">
    <source>
        <dbReference type="EMBL" id="CDS06906.1"/>
    </source>
</evidence>
<dbReference type="Gene3D" id="3.40.50.150">
    <property type="entry name" value="Vaccinia Virus protein VP39"/>
    <property type="match status" value="1"/>
</dbReference>
<dbReference type="PANTHER" id="PTHR43591:SF24">
    <property type="entry name" value="2-METHOXY-6-POLYPRENYL-1,4-BENZOQUINOL METHYLASE, MITOCHONDRIAL"/>
    <property type="match status" value="1"/>
</dbReference>
<proteinExistence type="predicted"/>
<gene>
    <name evidence="1" type="ORF">LRAMOSA09429</name>
</gene>
<organism evidence="1">
    <name type="scientific">Lichtheimia ramosa</name>
    <dbReference type="NCBI Taxonomy" id="688394"/>
    <lineage>
        <taxon>Eukaryota</taxon>
        <taxon>Fungi</taxon>
        <taxon>Fungi incertae sedis</taxon>
        <taxon>Mucoromycota</taxon>
        <taxon>Mucoromycotina</taxon>
        <taxon>Mucoromycetes</taxon>
        <taxon>Mucorales</taxon>
        <taxon>Lichtheimiaceae</taxon>
        <taxon>Lichtheimia</taxon>
    </lineage>
</organism>
<name>A0A077WGV9_9FUNG</name>
<dbReference type="GO" id="GO:0008168">
    <property type="term" value="F:methyltransferase activity"/>
    <property type="evidence" value="ECO:0007669"/>
    <property type="project" value="TreeGrafter"/>
</dbReference>
<evidence type="ECO:0008006" key="2">
    <source>
        <dbReference type="Google" id="ProtNLM"/>
    </source>
</evidence>
<dbReference type="AlphaFoldDB" id="A0A077WGV9"/>
<dbReference type="OrthoDB" id="2013972at2759"/>
<sequence>MTTNNPIVIPDHSDLVHGATTCIKDKGYPCRENIAYLLPDHNEEDARLDKQHHLVKLVFGGSFDSPVKDALEQGITVLDSGCGTGSFACELGKEYPNSKIHGIDISLRVPEAIRPPNCEFHVHNIIHDPIFPDNHFDFIHQRLLTLALSSSDWKRVCIPKLLLQINILNHRMYKKVVATLMRQLKPGGWIELAETVISPCENGGPRMNLLLDGIAEYSRKTKNIDFGIAMKLDSLLRDAGAINISTHKVFLPFNHSGEVGRLTWDNFKIAADGMKPWIIKIRPELEDPKSYEKFIEECAEECKENKTGVYTIRCYGQKPSTTSGN</sequence>
<dbReference type="InterPro" id="IPR029063">
    <property type="entry name" value="SAM-dependent_MTases_sf"/>
</dbReference>
<dbReference type="PANTHER" id="PTHR43591">
    <property type="entry name" value="METHYLTRANSFERASE"/>
    <property type="match status" value="1"/>
</dbReference>
<accession>A0A077WGV9</accession>
<dbReference type="Pfam" id="PF13489">
    <property type="entry name" value="Methyltransf_23"/>
    <property type="match status" value="1"/>
</dbReference>
<dbReference type="CDD" id="cd02440">
    <property type="entry name" value="AdoMet_MTases"/>
    <property type="match status" value="1"/>
</dbReference>
<protein>
    <recommendedName>
        <fullName evidence="2">Methyltransferase domain-containing protein</fullName>
    </recommendedName>
</protein>
<reference evidence="1" key="1">
    <citation type="journal article" date="2014" name="Genome Announc.">
        <title>De novo whole-genome sequence and genome annotation of Lichtheimia ramosa.</title>
        <authorList>
            <person name="Linde J."/>
            <person name="Schwartze V."/>
            <person name="Binder U."/>
            <person name="Lass-Florl C."/>
            <person name="Voigt K."/>
            <person name="Horn F."/>
        </authorList>
    </citation>
    <scope>NUCLEOTIDE SEQUENCE</scope>
    <source>
        <strain evidence="1">JMRC FSU:6197</strain>
    </source>
</reference>
<dbReference type="SUPFAM" id="SSF53335">
    <property type="entry name" value="S-adenosyl-L-methionine-dependent methyltransferases"/>
    <property type="match status" value="1"/>
</dbReference>